<evidence type="ECO:0000256" key="4">
    <source>
        <dbReference type="ARBA" id="ARBA00022777"/>
    </source>
</evidence>
<dbReference type="InterPro" id="IPR036890">
    <property type="entry name" value="HATPase_C_sf"/>
</dbReference>
<keyword evidence="5" id="KW-0472">Membrane</keyword>
<evidence type="ECO:0000256" key="5">
    <source>
        <dbReference type="SAM" id="Phobius"/>
    </source>
</evidence>
<keyword evidence="2" id="KW-0597">Phosphoprotein</keyword>
<dbReference type="Proteomes" id="UP000632659">
    <property type="component" value="Unassembled WGS sequence"/>
</dbReference>
<dbReference type="AlphaFoldDB" id="A0A8J6P7X4"/>
<feature type="transmembrane region" description="Helical" evidence="5">
    <location>
        <begin position="294"/>
        <end position="317"/>
    </location>
</feature>
<feature type="transmembrane region" description="Helical" evidence="5">
    <location>
        <begin position="15"/>
        <end position="34"/>
    </location>
</feature>
<dbReference type="PANTHER" id="PTHR34220">
    <property type="entry name" value="SENSOR HISTIDINE KINASE YPDA"/>
    <property type="match status" value="1"/>
</dbReference>
<dbReference type="InterPro" id="IPR050640">
    <property type="entry name" value="Bact_2-comp_sensor_kinase"/>
</dbReference>
<dbReference type="Pfam" id="PF00672">
    <property type="entry name" value="HAMP"/>
    <property type="match status" value="1"/>
</dbReference>
<dbReference type="InterPro" id="IPR003660">
    <property type="entry name" value="HAMP_dom"/>
</dbReference>
<proteinExistence type="predicted"/>
<dbReference type="SMART" id="SM00304">
    <property type="entry name" value="HAMP"/>
    <property type="match status" value="1"/>
</dbReference>
<keyword evidence="8" id="KW-1185">Reference proteome</keyword>
<dbReference type="Gene3D" id="6.10.340.10">
    <property type="match status" value="1"/>
</dbReference>
<dbReference type="SUPFAM" id="SSF55874">
    <property type="entry name" value="ATPase domain of HSP90 chaperone/DNA topoisomerase II/histidine kinase"/>
    <property type="match status" value="1"/>
</dbReference>
<dbReference type="PROSITE" id="PS50885">
    <property type="entry name" value="HAMP"/>
    <property type="match status" value="1"/>
</dbReference>
<evidence type="ECO:0000313" key="7">
    <source>
        <dbReference type="EMBL" id="MBC8611129.1"/>
    </source>
</evidence>
<keyword evidence="5" id="KW-0812">Transmembrane</keyword>
<evidence type="ECO:0000256" key="3">
    <source>
        <dbReference type="ARBA" id="ARBA00022679"/>
    </source>
</evidence>
<evidence type="ECO:0000256" key="1">
    <source>
        <dbReference type="ARBA" id="ARBA00004370"/>
    </source>
</evidence>
<name>A0A8J6P7X4_9FIRM</name>
<dbReference type="SUPFAM" id="SSF158472">
    <property type="entry name" value="HAMP domain-like"/>
    <property type="match status" value="1"/>
</dbReference>
<dbReference type="CDD" id="cd06225">
    <property type="entry name" value="HAMP"/>
    <property type="match status" value="1"/>
</dbReference>
<keyword evidence="3" id="KW-0808">Transferase</keyword>
<reference evidence="7" key="1">
    <citation type="submission" date="2020-08" db="EMBL/GenBank/DDBJ databases">
        <title>Genome public.</title>
        <authorList>
            <person name="Liu C."/>
            <person name="Sun Q."/>
        </authorList>
    </citation>
    <scope>NUCLEOTIDE SEQUENCE</scope>
    <source>
        <strain evidence="7">NSJ-15</strain>
    </source>
</reference>
<dbReference type="Pfam" id="PF06580">
    <property type="entry name" value="His_kinase"/>
    <property type="match status" value="1"/>
</dbReference>
<comment type="caution">
    <text evidence="7">The sequence shown here is derived from an EMBL/GenBank/DDBJ whole genome shotgun (WGS) entry which is preliminary data.</text>
</comment>
<dbReference type="InterPro" id="IPR003594">
    <property type="entry name" value="HATPase_dom"/>
</dbReference>
<dbReference type="GO" id="GO:0000155">
    <property type="term" value="F:phosphorelay sensor kinase activity"/>
    <property type="evidence" value="ECO:0007669"/>
    <property type="project" value="InterPro"/>
</dbReference>
<dbReference type="EMBL" id="JACRTL010000004">
    <property type="protein sequence ID" value="MBC8611129.1"/>
    <property type="molecule type" value="Genomic_DNA"/>
</dbReference>
<accession>A0A8J6P7X4</accession>
<dbReference type="InterPro" id="IPR010559">
    <property type="entry name" value="Sig_transdc_His_kin_internal"/>
</dbReference>
<protein>
    <submittedName>
        <fullName evidence="7">Histidine kinase</fullName>
    </submittedName>
</protein>
<organism evidence="7 8">
    <name type="scientific">Massiliimalia timonensis</name>
    <dbReference type="NCBI Taxonomy" id="1987501"/>
    <lineage>
        <taxon>Bacteria</taxon>
        <taxon>Bacillati</taxon>
        <taxon>Bacillota</taxon>
        <taxon>Clostridia</taxon>
        <taxon>Eubacteriales</taxon>
        <taxon>Oscillospiraceae</taxon>
        <taxon>Massiliimalia</taxon>
    </lineage>
</organism>
<dbReference type="Pfam" id="PF02518">
    <property type="entry name" value="HATPase_c"/>
    <property type="match status" value="1"/>
</dbReference>
<dbReference type="PANTHER" id="PTHR34220:SF7">
    <property type="entry name" value="SENSOR HISTIDINE KINASE YPDA"/>
    <property type="match status" value="1"/>
</dbReference>
<feature type="domain" description="HAMP" evidence="6">
    <location>
        <begin position="315"/>
        <end position="367"/>
    </location>
</feature>
<evidence type="ECO:0000313" key="8">
    <source>
        <dbReference type="Proteomes" id="UP000632659"/>
    </source>
</evidence>
<keyword evidence="4 7" id="KW-0418">Kinase</keyword>
<comment type="subcellular location">
    <subcellularLocation>
        <location evidence="1">Membrane</location>
    </subcellularLocation>
</comment>
<dbReference type="GO" id="GO:0016020">
    <property type="term" value="C:membrane"/>
    <property type="evidence" value="ECO:0007669"/>
    <property type="project" value="UniProtKB-SubCell"/>
</dbReference>
<keyword evidence="5" id="KW-1133">Transmembrane helix</keyword>
<evidence type="ECO:0000259" key="6">
    <source>
        <dbReference type="PROSITE" id="PS50885"/>
    </source>
</evidence>
<sequence length="577" mass="66835">MKSVIFLYISFKVRIIALFTVIYLLLASVIFLIYDRQSNSKILYQLRDADLKTAQTISISLDNLFTSIEEMGGLMAENQSLIAMLQKANQVPAGEKIQYREYDLSSLLKELKNPIIDDLSFLSSDGYVIGGTPLYKDRVDLIFGPSTVKQLSREHADWLDMFRIQDLYTQQIYSVIPCTIPVYDGQNFLGHLVLFLNEEKIFQNISAYNGSVFILDDNNLIISSARKDFLCKDFYNKMQLTYFDISQDVSTVLKREDQREIVLTAQYYQRRNWQILIMSDPNTIYAQEQFDNSFFISVSTICIITIPIIAILLIIYISKPITQLQNTMKKVDAGDLSLRNPYHKHDEFGNLSTHFNQLLDTVQTLLERISLQEEQKQNYRFQLIQSQINPHFLYNVLELISSFIRLDMKDTALLAVQNISNFYRISLSDGVNIIKIQDEVQLLKQYLCLQEMRYREFMKFTVEVDEAILPYTIPKLTLQPLAENAIYHGLRSCKYPGELKVQGFLEGGWIVFSVTDNGVGFPQEKVEEIMQYKNHQSFGIQSIIHRLKLYFGEEILFEITPCSPGTKITLKIPKKEQ</sequence>
<evidence type="ECO:0000256" key="2">
    <source>
        <dbReference type="ARBA" id="ARBA00022553"/>
    </source>
</evidence>
<dbReference type="Gene3D" id="3.30.565.10">
    <property type="entry name" value="Histidine kinase-like ATPase, C-terminal domain"/>
    <property type="match status" value="1"/>
</dbReference>
<gene>
    <name evidence="7" type="ORF">H8702_08380</name>
</gene>